<keyword evidence="1" id="KW-0175">Coiled coil</keyword>
<keyword evidence="5" id="KW-1185">Reference proteome</keyword>
<dbReference type="PANTHER" id="PTHR47219">
    <property type="entry name" value="RAB GTPASE-ACTIVATING PROTEIN 1-LIKE"/>
    <property type="match status" value="1"/>
</dbReference>
<evidence type="ECO:0000313" key="3">
    <source>
        <dbReference type="EMBL" id="CAF0841252.1"/>
    </source>
</evidence>
<comment type="caution">
    <text evidence="3">The sequence shown here is derived from an EMBL/GenBank/DDBJ whole genome shotgun (WGS) entry which is preliminary data.</text>
</comment>
<proteinExistence type="predicted"/>
<reference evidence="3" key="1">
    <citation type="submission" date="2021-02" db="EMBL/GenBank/DDBJ databases">
        <authorList>
            <person name="Nowell W R."/>
        </authorList>
    </citation>
    <scope>NUCLEOTIDE SEQUENCE</scope>
</reference>
<dbReference type="PROSITE" id="PS50086">
    <property type="entry name" value="TBC_RABGAP"/>
    <property type="match status" value="1"/>
</dbReference>
<feature type="coiled-coil region" evidence="1">
    <location>
        <begin position="4"/>
        <end position="35"/>
    </location>
</feature>
<dbReference type="GO" id="GO:0031267">
    <property type="term" value="F:small GTPase binding"/>
    <property type="evidence" value="ECO:0007669"/>
    <property type="project" value="TreeGrafter"/>
</dbReference>
<evidence type="ECO:0000259" key="2">
    <source>
        <dbReference type="PROSITE" id="PS50086"/>
    </source>
</evidence>
<sequence>MTLHKSMSEEALELLRKLDEENKKIEEDLKAAVVLPCQNTRSSDSSKQLTNDINNHSRQNSISSDLSNLTYDAEVIELMNESYDSIRKGVPFHFRPLVWQYLVKEDISNIKEKYSDFMKISSPCEKVIRRDISRTYPEHDFFREKEGLGQESLFNIIKLLQKETDSCCRLTAHEGTSRGD</sequence>
<dbReference type="OrthoDB" id="295078at2759"/>
<protein>
    <recommendedName>
        <fullName evidence="2">Rab-GAP TBC domain-containing protein</fullName>
    </recommendedName>
</protein>
<name>A0A813VNQ8_9BILA</name>
<dbReference type="InterPro" id="IPR035969">
    <property type="entry name" value="Rab-GAP_TBC_sf"/>
</dbReference>
<accession>A0A813VNQ8</accession>
<dbReference type="PANTHER" id="PTHR47219:SF22">
    <property type="entry name" value="RAB-GAP TBC DOMAIN-CONTAINING PROTEIN"/>
    <property type="match status" value="1"/>
</dbReference>
<gene>
    <name evidence="3" type="ORF">GPM918_LOCUS5577</name>
    <name evidence="4" type="ORF">SRO942_LOCUS5577</name>
</gene>
<dbReference type="InterPro" id="IPR050302">
    <property type="entry name" value="Rab_GAP_TBC_domain"/>
</dbReference>
<dbReference type="EMBL" id="CAJNOQ010000813">
    <property type="protein sequence ID" value="CAF0841252.1"/>
    <property type="molecule type" value="Genomic_DNA"/>
</dbReference>
<dbReference type="GO" id="GO:0005096">
    <property type="term" value="F:GTPase activator activity"/>
    <property type="evidence" value="ECO:0007669"/>
    <property type="project" value="TreeGrafter"/>
</dbReference>
<dbReference type="InterPro" id="IPR000195">
    <property type="entry name" value="Rab-GAP-TBC_dom"/>
</dbReference>
<dbReference type="Proteomes" id="UP000663829">
    <property type="component" value="Unassembled WGS sequence"/>
</dbReference>
<dbReference type="EMBL" id="CAJOBC010000813">
    <property type="protein sequence ID" value="CAF3628618.1"/>
    <property type="molecule type" value="Genomic_DNA"/>
</dbReference>
<evidence type="ECO:0000313" key="4">
    <source>
        <dbReference type="EMBL" id="CAF3628618.1"/>
    </source>
</evidence>
<evidence type="ECO:0000256" key="1">
    <source>
        <dbReference type="SAM" id="Coils"/>
    </source>
</evidence>
<dbReference type="Gene3D" id="1.10.8.270">
    <property type="entry name" value="putative rabgap domain of human tbc1 domain family member 14 like domains"/>
    <property type="match status" value="1"/>
</dbReference>
<dbReference type="Proteomes" id="UP000681722">
    <property type="component" value="Unassembled WGS sequence"/>
</dbReference>
<dbReference type="Pfam" id="PF00566">
    <property type="entry name" value="RabGAP-TBC"/>
    <property type="match status" value="1"/>
</dbReference>
<organism evidence="3 5">
    <name type="scientific">Didymodactylos carnosus</name>
    <dbReference type="NCBI Taxonomy" id="1234261"/>
    <lineage>
        <taxon>Eukaryota</taxon>
        <taxon>Metazoa</taxon>
        <taxon>Spiralia</taxon>
        <taxon>Gnathifera</taxon>
        <taxon>Rotifera</taxon>
        <taxon>Eurotatoria</taxon>
        <taxon>Bdelloidea</taxon>
        <taxon>Philodinida</taxon>
        <taxon>Philodinidae</taxon>
        <taxon>Didymodactylos</taxon>
    </lineage>
</organism>
<dbReference type="AlphaFoldDB" id="A0A813VNQ8"/>
<feature type="domain" description="Rab-GAP TBC" evidence="2">
    <location>
        <begin position="89"/>
        <end position="180"/>
    </location>
</feature>
<evidence type="ECO:0000313" key="5">
    <source>
        <dbReference type="Proteomes" id="UP000663829"/>
    </source>
</evidence>
<dbReference type="SUPFAM" id="SSF47923">
    <property type="entry name" value="Ypt/Rab-GAP domain of gyp1p"/>
    <property type="match status" value="1"/>
</dbReference>